<proteinExistence type="predicted"/>
<organism evidence="2 3">
    <name type="scientific">Bemisia tabaci</name>
    <name type="common">Sweetpotato whitefly</name>
    <name type="synonym">Aleurodes tabaci</name>
    <dbReference type="NCBI Taxonomy" id="7038"/>
    <lineage>
        <taxon>Eukaryota</taxon>
        <taxon>Metazoa</taxon>
        <taxon>Ecdysozoa</taxon>
        <taxon>Arthropoda</taxon>
        <taxon>Hexapoda</taxon>
        <taxon>Insecta</taxon>
        <taxon>Pterygota</taxon>
        <taxon>Neoptera</taxon>
        <taxon>Paraneoptera</taxon>
        <taxon>Hemiptera</taxon>
        <taxon>Sternorrhyncha</taxon>
        <taxon>Aleyrodoidea</taxon>
        <taxon>Aleyrodidae</taxon>
        <taxon>Aleyrodinae</taxon>
        <taxon>Bemisia</taxon>
    </lineage>
</organism>
<name>A0A9P0F5V2_BEMTA</name>
<accession>A0A9P0F5V2</accession>
<evidence type="ECO:0000256" key="1">
    <source>
        <dbReference type="SAM" id="MobiDB-lite"/>
    </source>
</evidence>
<protein>
    <submittedName>
        <fullName evidence="2">Uncharacterized protein</fullName>
    </submittedName>
</protein>
<feature type="compositionally biased region" description="Basic and acidic residues" evidence="1">
    <location>
        <begin position="1064"/>
        <end position="1088"/>
    </location>
</feature>
<sequence>MYKRNSEKYNICVDGEYIRYKGQIAENRYEKNVEECIAMTSFTYLKRTVNSIEEWRAASPTSVIVYMDGKRVHNKTMKRTECPYDSTLIRSFFMNFCKIEGYNVEDLSFTEAGYGEAELLMYLNRDKSAELNVYVTRDTDMISICCQHVPTFISTNSSNKGSLPFKIANYRKVLTREKKTTSLADEPSDHLLEWEDHELEIEDDEDPCSIMNTSHKQIVDINATYDDEELKKNNLDVIDSCVWWVCGNSGSTVRTIGFDGCSERFGFSGKVFRTFFGMCGTDFNEDYFLTPSMFHGFFESIKSDSERDKLNRVQSVEQILSLILLLGLRGGGALRSAGRLSSKTFNLFDLKQQQQCNALTENHFDPEGMRSNFERYFTYIKTGQMSSEPFSRFDAGLYSRHFVYAMRGALFNTFTKKELQHWANETSFEDALNGLSSHLGEYDHKIALQQSKRKSKQRDITSGKRAKLLNFSNNVSMMDSKKVENDDSADKEKNGGISQGFSTSPIEKLPANEFQLSDSEAQSLTGNLLNLDEKRLFGHRYERDESSMHNSSASVANAQTDAQLSSVLEIDAICVVKMNAMSFDIDDAFTRSFLYNVCRDSTILRNMNYEKVETPTLRALVNKNSDLEMRQLPILLGKRATKIALGYLVEKFPHTKSFLSPDRISVKLEDNELSSLLENIADDRPKNLLWTCVQNIAKDALNLSVKNITEDLLRTDRNIRTASESIAKDNVTDSDDDRYTSKLKMNVGSVKFPSGKDLHESIGRKSEQIRPDNSSKYKNLKIYSSDLLDMKRTMNESSANSNVTSSDDETSVSKKAINADTLVVSEQNEKEPCLGIKRKYKPISSVDSINGKNIKVSSSEKITNEPFAKEIISDYSDEYLSLKKKTKADFVGDGNLPTKKKNRFEPTSPVNSITDENLTGSDDEWHVFKRNLNASDVELTRNNDLRARNKTKYDPILLDNSISGVSKTESSSERMSQVINDDHRPHVKSMLDGQREGCEQEHKIEVHEIVPEPPYLTEPRYFTSLFDTMPISPLSKSPPSDCSILESENIYDDVNDDFGEEVDETTRGKTGDENELDKDMTPLSKDDTPVSIEGSFEEHDHTPLPNIGRRMEFTSTATMPESNSFNAAKERAPFDSVNLHQPKPMKNVDVNEFLAMVANTNLNALNNRQNTIHNLNDDILEDIHGIEIRNHDIQSNHSIAKVNEEGREECNQIGLETLKSNLTTEPNKVAFNDEATRRGACFTFFLSNYTPWNRMLFGASSLIVSGMGFDSGKD</sequence>
<feature type="region of interest" description="Disordered" evidence="1">
    <location>
        <begin position="479"/>
        <end position="505"/>
    </location>
</feature>
<dbReference type="Proteomes" id="UP001152759">
    <property type="component" value="Chromosome 7"/>
</dbReference>
<dbReference type="AlphaFoldDB" id="A0A9P0F5V2"/>
<gene>
    <name evidence="2" type="ORF">BEMITA_LOCUS11701</name>
</gene>
<feature type="region of interest" description="Disordered" evidence="1">
    <location>
        <begin position="1058"/>
        <end position="1108"/>
    </location>
</feature>
<feature type="compositionally biased region" description="Basic and acidic residues" evidence="1">
    <location>
        <begin position="479"/>
        <end position="494"/>
    </location>
</feature>
<evidence type="ECO:0000313" key="2">
    <source>
        <dbReference type="EMBL" id="CAH0393279.1"/>
    </source>
</evidence>
<evidence type="ECO:0000313" key="3">
    <source>
        <dbReference type="Proteomes" id="UP001152759"/>
    </source>
</evidence>
<reference evidence="2" key="1">
    <citation type="submission" date="2021-12" db="EMBL/GenBank/DDBJ databases">
        <authorList>
            <person name="King R."/>
        </authorList>
    </citation>
    <scope>NUCLEOTIDE SEQUENCE</scope>
</reference>
<dbReference type="EMBL" id="OU963868">
    <property type="protein sequence ID" value="CAH0393279.1"/>
    <property type="molecule type" value="Genomic_DNA"/>
</dbReference>
<keyword evidence="3" id="KW-1185">Reference proteome</keyword>